<dbReference type="Proteomes" id="UP000028480">
    <property type="component" value="Unassembled WGS sequence"/>
</dbReference>
<proteinExistence type="predicted"/>
<dbReference type="HOGENOM" id="CLU_3190724_0_0_6"/>
<comment type="caution">
    <text evidence="1">The sequence shown here is derived from an EMBL/GenBank/DDBJ whole genome shotgun (WGS) entry which is preliminary data.</text>
</comment>
<evidence type="ECO:0000313" key="1">
    <source>
        <dbReference type="EMBL" id="CDH33086.1"/>
    </source>
</evidence>
<gene>
    <name evidence="1" type="ORF">XBI1_2370009</name>
</gene>
<sequence length="46" mass="5691">MPPMADKRLFLCWPHYGKDCFDGELLLHQRKNEMLRKEVYYIYDLL</sequence>
<reference evidence="1" key="1">
    <citation type="submission" date="2013-07" db="EMBL/GenBank/DDBJ databases">
        <title>Sub-species coevolution in mutualistic symbiosis.</title>
        <authorList>
            <person name="Murfin K."/>
            <person name="Klassen J."/>
            <person name="Lee M."/>
            <person name="Forst S."/>
            <person name="Stock P."/>
            <person name="Goodrich-Blair H."/>
        </authorList>
    </citation>
    <scope>NUCLEOTIDE SEQUENCE [LARGE SCALE GENOMIC DNA]</scope>
    <source>
        <strain evidence="1">Intermedium</strain>
    </source>
</reference>
<organism evidence="1 2">
    <name type="scientific">Xenorhabdus bovienii str. Intermedium</name>
    <dbReference type="NCBI Taxonomy" id="1379677"/>
    <lineage>
        <taxon>Bacteria</taxon>
        <taxon>Pseudomonadati</taxon>
        <taxon>Pseudomonadota</taxon>
        <taxon>Gammaproteobacteria</taxon>
        <taxon>Enterobacterales</taxon>
        <taxon>Morganellaceae</taxon>
        <taxon>Xenorhabdus</taxon>
    </lineage>
</organism>
<protein>
    <submittedName>
        <fullName evidence="1">Uncharacterized protein</fullName>
    </submittedName>
</protein>
<accession>A0A077QL33</accession>
<dbReference type="EMBL" id="CBTB010000154">
    <property type="protein sequence ID" value="CDH33086.1"/>
    <property type="molecule type" value="Genomic_DNA"/>
</dbReference>
<evidence type="ECO:0000313" key="2">
    <source>
        <dbReference type="Proteomes" id="UP000028480"/>
    </source>
</evidence>
<name>A0A077QL33_XENBV</name>
<dbReference type="AlphaFoldDB" id="A0A077QL33"/>